<evidence type="ECO:0000256" key="1">
    <source>
        <dbReference type="ARBA" id="ARBA00004651"/>
    </source>
</evidence>
<reference evidence="7 8" key="1">
    <citation type="submission" date="2020-08" db="EMBL/GenBank/DDBJ databases">
        <title>Description of novel Flavobacterium F-400 isolate.</title>
        <authorList>
            <person name="Saticioglu I."/>
            <person name="Duman M."/>
            <person name="Altun S."/>
        </authorList>
    </citation>
    <scope>NUCLEOTIDE SEQUENCE [LARGE SCALE GENOMIC DNA]</scope>
    <source>
        <strain evidence="7 8">F-400</strain>
    </source>
</reference>
<protein>
    <submittedName>
        <fullName evidence="7">Oligosaccharide flippase family protein</fullName>
    </submittedName>
</protein>
<keyword evidence="4 6" id="KW-1133">Transmembrane helix</keyword>
<evidence type="ECO:0000256" key="2">
    <source>
        <dbReference type="ARBA" id="ARBA00022475"/>
    </source>
</evidence>
<dbReference type="EMBL" id="JACRUM010000001">
    <property type="protein sequence ID" value="MBC5861973.1"/>
    <property type="molecule type" value="Genomic_DNA"/>
</dbReference>
<feature type="transmembrane region" description="Helical" evidence="6">
    <location>
        <begin position="72"/>
        <end position="103"/>
    </location>
</feature>
<feature type="transmembrane region" description="Helical" evidence="6">
    <location>
        <begin position="380"/>
        <end position="397"/>
    </location>
</feature>
<dbReference type="InterPro" id="IPR050833">
    <property type="entry name" value="Poly_Biosynth_Transport"/>
</dbReference>
<feature type="transmembrane region" description="Helical" evidence="6">
    <location>
        <begin position="137"/>
        <end position="159"/>
    </location>
</feature>
<dbReference type="PANTHER" id="PTHR30250:SF11">
    <property type="entry name" value="O-ANTIGEN TRANSPORTER-RELATED"/>
    <property type="match status" value="1"/>
</dbReference>
<dbReference type="RefSeq" id="WP_166132638.1">
    <property type="nucleotide sequence ID" value="NZ_JAAOBY010000001.1"/>
</dbReference>
<feature type="transmembrane region" description="Helical" evidence="6">
    <location>
        <begin position="32"/>
        <end position="51"/>
    </location>
</feature>
<feature type="transmembrane region" description="Helical" evidence="6">
    <location>
        <begin position="210"/>
        <end position="234"/>
    </location>
</feature>
<dbReference type="PANTHER" id="PTHR30250">
    <property type="entry name" value="PST FAMILY PREDICTED COLANIC ACID TRANSPORTER"/>
    <property type="match status" value="1"/>
</dbReference>
<evidence type="ECO:0000256" key="6">
    <source>
        <dbReference type="SAM" id="Phobius"/>
    </source>
</evidence>
<accession>A0ABR7JBV5</accession>
<dbReference type="Pfam" id="PF01943">
    <property type="entry name" value="Polysacc_synt"/>
    <property type="match status" value="1"/>
</dbReference>
<feature type="transmembrane region" description="Helical" evidence="6">
    <location>
        <begin position="352"/>
        <end position="374"/>
    </location>
</feature>
<keyword evidence="3 6" id="KW-0812">Transmembrane</keyword>
<feature type="transmembrane region" description="Helical" evidence="6">
    <location>
        <begin position="290"/>
        <end position="309"/>
    </location>
</feature>
<feature type="transmembrane region" description="Helical" evidence="6">
    <location>
        <begin position="109"/>
        <end position="125"/>
    </location>
</feature>
<gene>
    <name evidence="7" type="ORF">H8R26_00930</name>
</gene>
<feature type="transmembrane region" description="Helical" evidence="6">
    <location>
        <begin position="321"/>
        <end position="340"/>
    </location>
</feature>
<keyword evidence="5 6" id="KW-0472">Membrane</keyword>
<evidence type="ECO:0000313" key="7">
    <source>
        <dbReference type="EMBL" id="MBC5861973.1"/>
    </source>
</evidence>
<keyword evidence="8" id="KW-1185">Reference proteome</keyword>
<organism evidence="7 8">
    <name type="scientific">Flavobacterium turcicum</name>
    <dbReference type="NCBI Taxonomy" id="2764718"/>
    <lineage>
        <taxon>Bacteria</taxon>
        <taxon>Pseudomonadati</taxon>
        <taxon>Bacteroidota</taxon>
        <taxon>Flavobacteriia</taxon>
        <taxon>Flavobacteriales</taxon>
        <taxon>Flavobacteriaceae</taxon>
        <taxon>Flavobacterium</taxon>
    </lineage>
</organism>
<dbReference type="InterPro" id="IPR002797">
    <property type="entry name" value="Polysacc_synth"/>
</dbReference>
<sequence length="411" mass="47063">MIKNVFLSFGINFINFLFPVLLIPFYISVFGITTYGLIAICISLINYIAVINDYSWSILGPVKIGQLGTDKLALNTYISSVISTKAMLLIPSMLLLLVCVQFYADIQNNLLLCLSLFALLFSRSQNTHWIFIGLNKINVYFILNTIFKISAILTLMLVLPKFKTVAFVFFILALFDSLQFIAALLYLYFKCEFRYHQTSISALISELKNGFKMFLTNLSICSILNSGTLILGLFFESKIVGIYSVAEKIIMLCKHTIGVLFQGVFPKIVQIGTRNLDQLNRYLRYIFKSYLVLYSFGMLIIWFFADWIVPFLSSQNIVESSWYLMLLSPLPLIAALNQSSYMSVVLHEQKNIYFSAYGIGLMLNLILSFALTYYFHVEGMIAALLLTELFICLYLNYKTWTNSTLNFFKHD</sequence>
<proteinExistence type="predicted"/>
<keyword evidence="2" id="KW-1003">Cell membrane</keyword>
<feature type="transmembrane region" description="Helical" evidence="6">
    <location>
        <begin position="165"/>
        <end position="189"/>
    </location>
</feature>
<evidence type="ECO:0000313" key="8">
    <source>
        <dbReference type="Proteomes" id="UP000621670"/>
    </source>
</evidence>
<evidence type="ECO:0000256" key="4">
    <source>
        <dbReference type="ARBA" id="ARBA00022989"/>
    </source>
</evidence>
<feature type="transmembrane region" description="Helical" evidence="6">
    <location>
        <begin position="5"/>
        <end position="26"/>
    </location>
</feature>
<comment type="subcellular location">
    <subcellularLocation>
        <location evidence="1">Cell membrane</location>
        <topology evidence="1">Multi-pass membrane protein</topology>
    </subcellularLocation>
</comment>
<comment type="caution">
    <text evidence="7">The sequence shown here is derived from an EMBL/GenBank/DDBJ whole genome shotgun (WGS) entry which is preliminary data.</text>
</comment>
<name>A0ABR7JBV5_9FLAO</name>
<evidence type="ECO:0000256" key="5">
    <source>
        <dbReference type="ARBA" id="ARBA00023136"/>
    </source>
</evidence>
<evidence type="ECO:0000256" key="3">
    <source>
        <dbReference type="ARBA" id="ARBA00022692"/>
    </source>
</evidence>
<dbReference type="Proteomes" id="UP000621670">
    <property type="component" value="Unassembled WGS sequence"/>
</dbReference>